<dbReference type="SUPFAM" id="SSF53335">
    <property type="entry name" value="S-adenosyl-L-methionine-dependent methyltransferases"/>
    <property type="match status" value="1"/>
</dbReference>
<dbReference type="EMBL" id="VLTK01000001">
    <property type="protein sequence ID" value="TSI19609.1"/>
    <property type="molecule type" value="Genomic_DNA"/>
</dbReference>
<evidence type="ECO:0000259" key="1">
    <source>
        <dbReference type="Pfam" id="PF13847"/>
    </source>
</evidence>
<gene>
    <name evidence="2" type="ORF">FO013_01225</name>
</gene>
<feature type="domain" description="Methyltransferase" evidence="1">
    <location>
        <begin position="51"/>
        <end position="162"/>
    </location>
</feature>
<dbReference type="AlphaFoldDB" id="A0A556CQA9"/>
<comment type="caution">
    <text evidence="2">The sequence shown here is derived from an EMBL/GenBank/DDBJ whole genome shotgun (WGS) entry which is preliminary data.</text>
</comment>
<proteinExistence type="predicted"/>
<dbReference type="GO" id="GO:0032259">
    <property type="term" value="P:methylation"/>
    <property type="evidence" value="ECO:0007669"/>
    <property type="project" value="UniProtKB-KW"/>
</dbReference>
<evidence type="ECO:0000313" key="2">
    <source>
        <dbReference type="EMBL" id="TSI19609.1"/>
    </source>
</evidence>
<dbReference type="Proteomes" id="UP000316406">
    <property type="component" value="Unassembled WGS sequence"/>
</dbReference>
<dbReference type="InterPro" id="IPR029063">
    <property type="entry name" value="SAM-dependent_MTases_sf"/>
</dbReference>
<evidence type="ECO:0000313" key="3">
    <source>
        <dbReference type="Proteomes" id="UP000316406"/>
    </source>
</evidence>
<dbReference type="Pfam" id="PF13847">
    <property type="entry name" value="Methyltransf_31"/>
    <property type="match status" value="1"/>
</dbReference>
<protein>
    <submittedName>
        <fullName evidence="2">Methyltransferase domain-containing protein</fullName>
    </submittedName>
</protein>
<dbReference type="GO" id="GO:0008168">
    <property type="term" value="F:methyltransferase activity"/>
    <property type="evidence" value="ECO:0007669"/>
    <property type="project" value="UniProtKB-KW"/>
</dbReference>
<dbReference type="CDD" id="cd02440">
    <property type="entry name" value="AdoMet_MTases"/>
    <property type="match status" value="1"/>
</dbReference>
<dbReference type="RefSeq" id="WP_143920663.1">
    <property type="nucleotide sequence ID" value="NZ_VLTK01000001.1"/>
</dbReference>
<name>A0A556CQA9_BREAU</name>
<dbReference type="InterPro" id="IPR025714">
    <property type="entry name" value="Methyltranfer_dom"/>
</dbReference>
<accession>A0A556CQA9</accession>
<dbReference type="OrthoDB" id="9795634at2"/>
<sequence length="288" mass="30756">MHSPAHPTSLSGHNSRYLLGESEGEHQRLRDQAVVLDPLTRRFLADSEICPGMRVLDLGTGAGSVAAIAADLVGEEGRVLAVDRDANALEAAQRALSKRPQVEFAEMDLRDLDLDEEFDAVIGRAVLMHLPDPVAVLRRAADHVRPGGLLCMHELDVTHQWTSVSTPLWAEVRSWIFEVFGTSGVHMRMGPDLFAAFRRAGLPDPHLTVDAPVGGGDELPTFGWANVVEALVPIIGKLGIATADEIDIATLTERLCAEIDAADGIVLGPILYGATCTIDGGDPSAGQP</sequence>
<dbReference type="Gene3D" id="3.40.50.150">
    <property type="entry name" value="Vaccinia Virus protein VP39"/>
    <property type="match status" value="1"/>
</dbReference>
<keyword evidence="2" id="KW-0489">Methyltransferase</keyword>
<keyword evidence="3" id="KW-1185">Reference proteome</keyword>
<organism evidence="2 3">
    <name type="scientific">Brevibacterium aurantiacum</name>
    <dbReference type="NCBI Taxonomy" id="273384"/>
    <lineage>
        <taxon>Bacteria</taxon>
        <taxon>Bacillati</taxon>
        <taxon>Actinomycetota</taxon>
        <taxon>Actinomycetes</taxon>
        <taxon>Micrococcales</taxon>
        <taxon>Brevibacteriaceae</taxon>
        <taxon>Brevibacterium</taxon>
    </lineage>
</organism>
<keyword evidence="2" id="KW-0808">Transferase</keyword>
<dbReference type="PANTHER" id="PTHR43861">
    <property type="entry name" value="TRANS-ACONITATE 2-METHYLTRANSFERASE-RELATED"/>
    <property type="match status" value="1"/>
</dbReference>
<reference evidence="2 3" key="1">
    <citation type="submission" date="2019-07" db="EMBL/GenBank/DDBJ databases">
        <title>Draft genome sequence of Brevibacterium aurantiacum XU54 isolated from Xinjiang China.</title>
        <authorList>
            <person name="Xu X."/>
        </authorList>
    </citation>
    <scope>NUCLEOTIDE SEQUENCE [LARGE SCALE GENOMIC DNA]</scope>
    <source>
        <strain evidence="2 3">XU54</strain>
    </source>
</reference>